<dbReference type="InterPro" id="IPR001977">
    <property type="entry name" value="Depp_CoAkinase"/>
</dbReference>
<dbReference type="RefSeq" id="WP_095406642.1">
    <property type="nucleotide sequence ID" value="NZ_NOJZ02000013.1"/>
</dbReference>
<organism evidence="5 6">
    <name type="scientific">Romboutsia maritimum</name>
    <dbReference type="NCBI Taxonomy" id="2020948"/>
    <lineage>
        <taxon>Bacteria</taxon>
        <taxon>Bacillati</taxon>
        <taxon>Bacillota</taxon>
        <taxon>Clostridia</taxon>
        <taxon>Peptostreptococcales</taxon>
        <taxon>Peptostreptococcaceae</taxon>
        <taxon>Romboutsia</taxon>
    </lineage>
</organism>
<keyword evidence="2 3" id="KW-0067">ATP-binding</keyword>
<gene>
    <name evidence="3" type="primary">coaE</name>
    <name evidence="5" type="ORF">CHF27_008340</name>
</gene>
<dbReference type="Proteomes" id="UP000243494">
    <property type="component" value="Unassembled WGS sequence"/>
</dbReference>
<evidence type="ECO:0000313" key="6">
    <source>
        <dbReference type="Proteomes" id="UP000243494"/>
    </source>
</evidence>
<dbReference type="PANTHER" id="PTHR10695:SF46">
    <property type="entry name" value="BIFUNCTIONAL COENZYME A SYNTHASE-RELATED"/>
    <property type="match status" value="1"/>
</dbReference>
<proteinExistence type="inferred from homology"/>
<dbReference type="PANTHER" id="PTHR10695">
    <property type="entry name" value="DEPHOSPHO-COA KINASE-RELATED"/>
    <property type="match status" value="1"/>
</dbReference>
<dbReference type="GO" id="GO:0015937">
    <property type="term" value="P:coenzyme A biosynthetic process"/>
    <property type="evidence" value="ECO:0007669"/>
    <property type="project" value="UniProtKB-UniRule"/>
</dbReference>
<dbReference type="NCBIfam" id="TIGR00152">
    <property type="entry name" value="dephospho-CoA kinase"/>
    <property type="match status" value="1"/>
</dbReference>
<comment type="pathway">
    <text evidence="3">Cofactor biosynthesis; coenzyme A biosynthesis; CoA from (R)-pantothenate: step 5/5.</text>
</comment>
<dbReference type="GO" id="GO:0005524">
    <property type="term" value="F:ATP binding"/>
    <property type="evidence" value="ECO:0007669"/>
    <property type="project" value="UniProtKB-UniRule"/>
</dbReference>
<dbReference type="GO" id="GO:0004140">
    <property type="term" value="F:dephospho-CoA kinase activity"/>
    <property type="evidence" value="ECO:0007669"/>
    <property type="project" value="UniProtKB-UniRule"/>
</dbReference>
<dbReference type="HAMAP" id="MF_00376">
    <property type="entry name" value="Dephospho_CoA_kinase"/>
    <property type="match status" value="1"/>
</dbReference>
<protein>
    <recommendedName>
        <fullName evidence="3 4">Dephospho-CoA kinase</fullName>
        <ecNumber evidence="3 4">2.7.1.24</ecNumber>
    </recommendedName>
    <alternativeName>
        <fullName evidence="3">Dephosphocoenzyme A kinase</fullName>
    </alternativeName>
</protein>
<dbReference type="InterPro" id="IPR027417">
    <property type="entry name" value="P-loop_NTPase"/>
</dbReference>
<feature type="binding site" evidence="3">
    <location>
        <begin position="11"/>
        <end position="16"/>
    </location>
    <ligand>
        <name>ATP</name>
        <dbReference type="ChEBI" id="CHEBI:30616"/>
    </ligand>
</feature>
<evidence type="ECO:0000256" key="3">
    <source>
        <dbReference type="HAMAP-Rule" id="MF_00376"/>
    </source>
</evidence>
<comment type="catalytic activity">
    <reaction evidence="3">
        <text>3'-dephospho-CoA + ATP = ADP + CoA + H(+)</text>
        <dbReference type="Rhea" id="RHEA:18245"/>
        <dbReference type="ChEBI" id="CHEBI:15378"/>
        <dbReference type="ChEBI" id="CHEBI:30616"/>
        <dbReference type="ChEBI" id="CHEBI:57287"/>
        <dbReference type="ChEBI" id="CHEBI:57328"/>
        <dbReference type="ChEBI" id="CHEBI:456216"/>
        <dbReference type="EC" id="2.7.1.24"/>
    </reaction>
</comment>
<keyword evidence="3 5" id="KW-0808">Transferase</keyword>
<keyword evidence="6" id="KW-1185">Reference proteome</keyword>
<dbReference type="EMBL" id="NOJZ02000013">
    <property type="protein sequence ID" value="RDY23364.1"/>
    <property type="molecule type" value="Genomic_DNA"/>
</dbReference>
<reference evidence="5 6" key="1">
    <citation type="journal article" date="2017" name="Genome Announc.">
        <title>Draft Genome Sequence of Romboutsia maritimum sp. nov. Strain CCRI-22766(T), Isolated from Coastal Estuarine Mud.</title>
        <authorList>
            <person name="Maheux A.F."/>
            <person name="Boudreau D.K."/>
            <person name="Berube E."/>
            <person name="Boissinot M."/>
            <person name="Raymond F."/>
            <person name="Brodeur S."/>
            <person name="Corbeil J."/>
            <person name="Brightwell G."/>
            <person name="Broda D."/>
            <person name="Omar R.F."/>
            <person name="Bergeron M.G."/>
        </authorList>
    </citation>
    <scope>NUCLEOTIDE SEQUENCE [LARGE SCALE GENOMIC DNA]</scope>
    <source>
        <strain evidence="5 6">CCRI-22766</strain>
    </source>
</reference>
<dbReference type="Pfam" id="PF01121">
    <property type="entry name" value="CoaE"/>
    <property type="match status" value="1"/>
</dbReference>
<comment type="caution">
    <text evidence="5">The sequence shown here is derived from an EMBL/GenBank/DDBJ whole genome shotgun (WGS) entry which is preliminary data.</text>
</comment>
<dbReference type="PROSITE" id="PS51219">
    <property type="entry name" value="DPCK"/>
    <property type="match status" value="1"/>
</dbReference>
<dbReference type="Gene3D" id="3.40.50.300">
    <property type="entry name" value="P-loop containing nucleotide triphosphate hydrolases"/>
    <property type="match status" value="1"/>
</dbReference>
<evidence type="ECO:0000313" key="5">
    <source>
        <dbReference type="EMBL" id="RDY23364.1"/>
    </source>
</evidence>
<dbReference type="UniPathway" id="UPA00241">
    <property type="reaction ID" value="UER00356"/>
</dbReference>
<dbReference type="GO" id="GO:0005737">
    <property type="term" value="C:cytoplasm"/>
    <property type="evidence" value="ECO:0007669"/>
    <property type="project" value="UniProtKB-SubCell"/>
</dbReference>
<keyword evidence="3 5" id="KW-0418">Kinase</keyword>
<comment type="subcellular location">
    <subcellularLocation>
        <location evidence="3">Cytoplasm</location>
    </subcellularLocation>
</comment>
<keyword evidence="3" id="KW-0963">Cytoplasm</keyword>
<dbReference type="OrthoDB" id="9812943at2"/>
<dbReference type="EC" id="2.7.1.24" evidence="3 4"/>
<keyword evidence="1 3" id="KW-0547">Nucleotide-binding</keyword>
<evidence type="ECO:0000256" key="1">
    <source>
        <dbReference type="ARBA" id="ARBA00022741"/>
    </source>
</evidence>
<comment type="function">
    <text evidence="3">Catalyzes the phosphorylation of the 3'-hydroxyl group of dephosphocoenzyme A to form coenzyme A.</text>
</comment>
<accession>A0A371ISA8</accession>
<sequence length="200" mass="22859">MLVLGLTGNIGCGKSSLSNIFKKNGIHIIDADIISRQIFDDKRVLEDVFKYFGEEIKNSDNTLNRKALGRIVFNDNNKLIQLNSLTHPRIRAKILNEVENIKLQGENIVLIDAALLVEGGYLEILDKLIVVVCDEEVQINRIQLRDNCSKQDALSRINSQISQREKSKYGDYIIDNSGTLMQLQKKADEFIKYMKENWCE</sequence>
<comment type="similarity">
    <text evidence="3">Belongs to the CoaE family.</text>
</comment>
<dbReference type="SUPFAM" id="SSF52540">
    <property type="entry name" value="P-loop containing nucleoside triphosphate hydrolases"/>
    <property type="match status" value="1"/>
</dbReference>
<evidence type="ECO:0000256" key="4">
    <source>
        <dbReference type="NCBIfam" id="TIGR00152"/>
    </source>
</evidence>
<keyword evidence="3" id="KW-0173">Coenzyme A biosynthesis</keyword>
<evidence type="ECO:0000256" key="2">
    <source>
        <dbReference type="ARBA" id="ARBA00022840"/>
    </source>
</evidence>
<name>A0A371ISA8_9FIRM</name>
<dbReference type="AlphaFoldDB" id="A0A371ISA8"/>
<dbReference type="CDD" id="cd02022">
    <property type="entry name" value="DPCK"/>
    <property type="match status" value="1"/>
</dbReference>